<dbReference type="Gene3D" id="1.20.1510.10">
    <property type="entry name" value="Cation efflux protein transmembrane domain"/>
    <property type="match status" value="1"/>
</dbReference>
<protein>
    <submittedName>
        <fullName evidence="18">Uncharacterized protein LOC108074611</fullName>
    </submittedName>
    <submittedName>
        <fullName evidence="19">Uncharacterized protein ZnT33D</fullName>
    </submittedName>
</protein>
<evidence type="ECO:0000256" key="11">
    <source>
        <dbReference type="ARBA" id="ARBA00023329"/>
    </source>
</evidence>
<gene>
    <name evidence="18" type="primary">LOC108074611</name>
    <name evidence="19" type="synonym">ZnT33D</name>
</gene>
<evidence type="ECO:0000256" key="9">
    <source>
        <dbReference type="ARBA" id="ARBA00023065"/>
    </source>
</evidence>
<dbReference type="SUPFAM" id="SSF161111">
    <property type="entry name" value="Cation efflux protein transmembrane domain-like"/>
    <property type="match status" value="1"/>
</dbReference>
<comment type="catalytic activity">
    <reaction evidence="12">
        <text>Zn(2+)(in) + 2 H(+)(out) = Zn(2+)(out) + 2 H(+)(in)</text>
        <dbReference type="Rhea" id="RHEA:72627"/>
        <dbReference type="ChEBI" id="CHEBI:15378"/>
        <dbReference type="ChEBI" id="CHEBI:29105"/>
    </reaction>
</comment>
<feature type="transmembrane region" description="Helical" evidence="14">
    <location>
        <begin position="459"/>
        <end position="486"/>
    </location>
</feature>
<feature type="transmembrane region" description="Helical" evidence="14">
    <location>
        <begin position="397"/>
        <end position="417"/>
    </location>
</feature>
<evidence type="ECO:0000256" key="12">
    <source>
        <dbReference type="ARBA" id="ARBA00048349"/>
    </source>
</evidence>
<accession>A0A6P4II25</accession>
<feature type="region of interest" description="Disordered" evidence="13">
    <location>
        <begin position="714"/>
        <end position="748"/>
    </location>
</feature>
<feature type="compositionally biased region" description="Low complexity" evidence="13">
    <location>
        <begin position="27"/>
        <end position="38"/>
    </location>
</feature>
<keyword evidence="10 14" id="KW-0472">Membrane</keyword>
<feature type="transmembrane region" description="Helical" evidence="14">
    <location>
        <begin position="564"/>
        <end position="587"/>
    </location>
</feature>
<evidence type="ECO:0000313" key="18">
    <source>
        <dbReference type="RefSeq" id="XP_017022223.1"/>
    </source>
</evidence>
<dbReference type="AlphaFoldDB" id="A0A6P4II25"/>
<dbReference type="InterPro" id="IPR027470">
    <property type="entry name" value="Cation_efflux_CTD"/>
</dbReference>
<dbReference type="GO" id="GO:0005385">
    <property type="term" value="F:zinc ion transmembrane transporter activity"/>
    <property type="evidence" value="ECO:0007669"/>
    <property type="project" value="TreeGrafter"/>
</dbReference>
<dbReference type="PANTHER" id="PTHR11562:SF17">
    <property type="entry name" value="RE54080P-RELATED"/>
    <property type="match status" value="1"/>
</dbReference>
<dbReference type="PANTHER" id="PTHR11562">
    <property type="entry name" value="CATION EFFLUX PROTEIN/ ZINC TRANSPORTER"/>
    <property type="match status" value="1"/>
</dbReference>
<dbReference type="RefSeq" id="XP_070144088.1">
    <property type="nucleotide sequence ID" value="XM_070287987.1"/>
</dbReference>
<sequence>MSKRSLKKQDGNSNVEDSAEEEEDEQAMQAAMQAMVRMAEMDDVPRRKTLRSEAKTAAKEVEISKNQVSQGTQSIKYPKKTKVSKPETSILMKGFSGLGSQTTAEVPPQKGNQSKSTSPEQDKLSKKDLPNKDVEENRQVFKSKTVKEKQSPPGSSGEALLHTERYVSDPNSSSESKIEPIQVQDSKLGNEQLSEQFLQKLEKIEEASKPKSWVRPKPIVIRSNLIPSTANNNESKMEPKPHEGTEKKRGNINILKAPLQRSLNYATEKYEGKLAENPKENKAENPKENKGEDPKAAENPKTSTGEREYTAGNPRDNITESPREITAERSDKPEGNTAKPPTAAASSENLLEKPLEHHESQKTLTITGHRHITTKLGDHCHFEDRQEGVDKGARRNLIIACILCFTFMMVEIAGGYISNSLAIATDAAHLLTDLAAFLISLFALYLSGRPSSQRLNFGWYRAEVIGAMISVYLIWVITGILVYMAVQRLIKKDHDLDAKIMLITSALAILFNIIMACQLHHGHSHFQPSRTKIMGSHHGSGSGSLTLSTHFPVRSEQNINVRAALVHVIGDLVQSVGVFVAALIIFFKPEWSFMDSICTFLFSILVLAVTIKILKDVLMVLMEATPKYMDYDEVKRAFLSIDGVMHVHNLRIWALSINKVALSAHLAIAQNADPLRILEEAASLIHRKHNIFETTIQIEEYSSGMLDCNQCADPLKKKRTSNPVDTEEGPAVEILKKTEEKTKDPEKG</sequence>
<dbReference type="GO" id="GO:0010043">
    <property type="term" value="P:response to zinc ion"/>
    <property type="evidence" value="ECO:0007669"/>
    <property type="project" value="TreeGrafter"/>
</dbReference>
<feature type="compositionally biased region" description="Polar residues" evidence="13">
    <location>
        <begin position="64"/>
        <end position="75"/>
    </location>
</feature>
<evidence type="ECO:0000256" key="5">
    <source>
        <dbReference type="ARBA" id="ARBA00022723"/>
    </source>
</evidence>
<evidence type="ECO:0000256" key="2">
    <source>
        <dbReference type="ARBA" id="ARBA00008873"/>
    </source>
</evidence>
<dbReference type="InterPro" id="IPR036837">
    <property type="entry name" value="Cation_efflux_CTD_sf"/>
</dbReference>
<proteinExistence type="inferred from homology"/>
<organism evidence="17 18">
    <name type="scientific">Drosophila kikkawai</name>
    <name type="common">Fruit fly</name>
    <dbReference type="NCBI Taxonomy" id="30033"/>
    <lineage>
        <taxon>Eukaryota</taxon>
        <taxon>Metazoa</taxon>
        <taxon>Ecdysozoa</taxon>
        <taxon>Arthropoda</taxon>
        <taxon>Hexapoda</taxon>
        <taxon>Insecta</taxon>
        <taxon>Pterygota</taxon>
        <taxon>Neoptera</taxon>
        <taxon>Endopterygota</taxon>
        <taxon>Diptera</taxon>
        <taxon>Brachycera</taxon>
        <taxon>Muscomorpha</taxon>
        <taxon>Ephydroidea</taxon>
        <taxon>Drosophilidae</taxon>
        <taxon>Drosophila</taxon>
        <taxon>Sophophora</taxon>
    </lineage>
</organism>
<feature type="domain" description="Cation efflux protein transmembrane" evidence="15">
    <location>
        <begin position="397"/>
        <end position="622"/>
    </location>
</feature>
<feature type="transmembrane region" description="Helical" evidence="14">
    <location>
        <begin position="429"/>
        <end position="447"/>
    </location>
</feature>
<feature type="compositionally biased region" description="Basic and acidic residues" evidence="13">
    <location>
        <begin position="317"/>
        <end position="334"/>
    </location>
</feature>
<feature type="compositionally biased region" description="Polar residues" evidence="13">
    <location>
        <begin position="225"/>
        <end position="234"/>
    </location>
</feature>
<dbReference type="FunFam" id="1.20.1510.10:FF:000002">
    <property type="entry name" value="zinc transporter 3 isoform X1"/>
    <property type="match status" value="1"/>
</dbReference>
<dbReference type="InterPro" id="IPR058533">
    <property type="entry name" value="Cation_efflux_TM"/>
</dbReference>
<name>A0A6P4II25_DROKI</name>
<dbReference type="Pfam" id="PF01545">
    <property type="entry name" value="Cation_efflux"/>
    <property type="match status" value="1"/>
</dbReference>
<feature type="compositionally biased region" description="Acidic residues" evidence="13">
    <location>
        <begin position="17"/>
        <end position="26"/>
    </location>
</feature>
<keyword evidence="6" id="KW-0862">Zinc</keyword>
<evidence type="ECO:0000256" key="10">
    <source>
        <dbReference type="ARBA" id="ARBA00023136"/>
    </source>
</evidence>
<dbReference type="OrthoDB" id="9944568at2759"/>
<evidence type="ECO:0000313" key="19">
    <source>
        <dbReference type="RefSeq" id="XP_070144088.1"/>
    </source>
</evidence>
<evidence type="ECO:0000256" key="3">
    <source>
        <dbReference type="ARBA" id="ARBA00022448"/>
    </source>
</evidence>
<dbReference type="RefSeq" id="XP_017022223.1">
    <property type="nucleotide sequence ID" value="XM_017166734.1"/>
</dbReference>
<feature type="compositionally biased region" description="Basic and acidic residues" evidence="13">
    <location>
        <begin position="120"/>
        <end position="150"/>
    </location>
</feature>
<evidence type="ECO:0000256" key="7">
    <source>
        <dbReference type="ARBA" id="ARBA00022906"/>
    </source>
</evidence>
<feature type="region of interest" description="Disordered" evidence="13">
    <location>
        <begin position="204"/>
        <end position="345"/>
    </location>
</feature>
<evidence type="ECO:0000256" key="14">
    <source>
        <dbReference type="SAM" id="Phobius"/>
    </source>
</evidence>
<dbReference type="NCBIfam" id="TIGR01297">
    <property type="entry name" value="CDF"/>
    <property type="match status" value="1"/>
</dbReference>
<dbReference type="GO" id="GO:0046872">
    <property type="term" value="F:metal ion binding"/>
    <property type="evidence" value="ECO:0007669"/>
    <property type="project" value="UniProtKB-KW"/>
</dbReference>
<dbReference type="GeneID" id="108074611"/>
<keyword evidence="7" id="KW-0864">Zinc transport</keyword>
<evidence type="ECO:0000256" key="6">
    <source>
        <dbReference type="ARBA" id="ARBA00022833"/>
    </source>
</evidence>
<dbReference type="GO" id="GO:0005886">
    <property type="term" value="C:plasma membrane"/>
    <property type="evidence" value="ECO:0007669"/>
    <property type="project" value="TreeGrafter"/>
</dbReference>
<evidence type="ECO:0000259" key="16">
    <source>
        <dbReference type="Pfam" id="PF16916"/>
    </source>
</evidence>
<evidence type="ECO:0000256" key="8">
    <source>
        <dbReference type="ARBA" id="ARBA00022989"/>
    </source>
</evidence>
<dbReference type="InterPro" id="IPR002524">
    <property type="entry name" value="Cation_efflux"/>
</dbReference>
<dbReference type="InterPro" id="IPR050681">
    <property type="entry name" value="CDF/SLC30A"/>
</dbReference>
<reference evidence="18" key="1">
    <citation type="submission" date="2025-04" db="UniProtKB">
        <authorList>
            <consortium name="RefSeq"/>
        </authorList>
    </citation>
    <scope>IDENTIFICATION</scope>
    <source>
        <strain evidence="17 19">14028-0561.14</strain>
        <tissue evidence="19">Whole fly</tissue>
    </source>
</reference>
<keyword evidence="3" id="KW-0813">Transport</keyword>
<feature type="compositionally biased region" description="Basic and acidic residues" evidence="13">
    <location>
        <begin position="39"/>
        <end position="63"/>
    </location>
</feature>
<evidence type="ECO:0000313" key="17">
    <source>
        <dbReference type="Proteomes" id="UP001652661"/>
    </source>
</evidence>
<evidence type="ECO:0000256" key="13">
    <source>
        <dbReference type="SAM" id="MobiDB-lite"/>
    </source>
</evidence>
<evidence type="ECO:0000256" key="1">
    <source>
        <dbReference type="ARBA" id="ARBA00004638"/>
    </source>
</evidence>
<dbReference type="SUPFAM" id="SSF160240">
    <property type="entry name" value="Cation efflux protein cytoplasmic domain-like"/>
    <property type="match status" value="1"/>
</dbReference>
<keyword evidence="9" id="KW-0406">Ion transport</keyword>
<dbReference type="InterPro" id="IPR027469">
    <property type="entry name" value="Cation_efflux_TMD_sf"/>
</dbReference>
<feature type="compositionally biased region" description="Basic and acidic residues" evidence="13">
    <location>
        <begin position="235"/>
        <end position="249"/>
    </location>
</feature>
<evidence type="ECO:0000259" key="15">
    <source>
        <dbReference type="Pfam" id="PF01545"/>
    </source>
</evidence>
<keyword evidence="4 14" id="KW-0812">Transmembrane</keyword>
<feature type="domain" description="Cation efflux protein cytoplasmic" evidence="16">
    <location>
        <begin position="627"/>
        <end position="701"/>
    </location>
</feature>
<keyword evidence="8 14" id="KW-1133">Transmembrane helix</keyword>
<keyword evidence="17" id="KW-1185">Reference proteome</keyword>
<dbReference type="Proteomes" id="UP001652661">
    <property type="component" value="Chromosome 2L"/>
</dbReference>
<comment type="subcellular location">
    <subcellularLocation>
        <location evidence="1">Cytoplasmic vesicle</location>
        <location evidence="1">Secretory vesicle membrane</location>
        <topology evidence="1">Multi-pass membrane protein</topology>
    </subcellularLocation>
</comment>
<feature type="compositionally biased region" description="Basic and acidic residues" evidence="13">
    <location>
        <begin position="268"/>
        <end position="309"/>
    </location>
</feature>
<feature type="region of interest" description="Disordered" evidence="13">
    <location>
        <begin position="1"/>
        <end position="189"/>
    </location>
</feature>
<feature type="transmembrane region" description="Helical" evidence="14">
    <location>
        <begin position="593"/>
        <end position="614"/>
    </location>
</feature>
<comment type="similarity">
    <text evidence="2">Belongs to the cation diffusion facilitator (CDF) transporter (TC 2.A.4) family. SLC30A subfamily.</text>
</comment>
<evidence type="ECO:0000256" key="4">
    <source>
        <dbReference type="ARBA" id="ARBA00022692"/>
    </source>
</evidence>
<keyword evidence="5" id="KW-0479">Metal-binding</keyword>
<dbReference type="Pfam" id="PF16916">
    <property type="entry name" value="ZT_dimer"/>
    <property type="match status" value="1"/>
</dbReference>
<feature type="compositionally biased region" description="Basic and acidic residues" evidence="13">
    <location>
        <begin position="734"/>
        <end position="748"/>
    </location>
</feature>
<dbReference type="GO" id="GO:0030658">
    <property type="term" value="C:transport vesicle membrane"/>
    <property type="evidence" value="ECO:0007669"/>
    <property type="project" value="UniProtKB-SubCell"/>
</dbReference>
<feature type="transmembrane region" description="Helical" evidence="14">
    <location>
        <begin position="498"/>
        <end position="517"/>
    </location>
</feature>
<reference evidence="17" key="2">
    <citation type="submission" date="2025-05" db="UniProtKB">
        <authorList>
            <consortium name="RefSeq"/>
        </authorList>
    </citation>
    <scope>NUCLEOTIDE SEQUENCE [LARGE SCALE GENOMIC DNA]</scope>
    <source>
        <strain evidence="17">14028-0561.14</strain>
    </source>
</reference>
<feature type="compositionally biased region" description="Polar residues" evidence="13">
    <location>
        <begin position="98"/>
        <end position="119"/>
    </location>
</feature>
<keyword evidence="11" id="KW-0968">Cytoplasmic vesicle</keyword>